<dbReference type="Proteomes" id="UP000050509">
    <property type="component" value="Unassembled WGS sequence"/>
</dbReference>
<accession>A0A0P9DX04</accession>
<dbReference type="GO" id="GO:0016757">
    <property type="term" value="F:glycosyltransferase activity"/>
    <property type="evidence" value="ECO:0007669"/>
    <property type="project" value="InterPro"/>
</dbReference>
<reference evidence="2 3" key="1">
    <citation type="submission" date="2015-09" db="EMBL/GenBank/DDBJ databases">
        <title>Draft genome sequence of Kouleothrix aurantiaca JCM 19913.</title>
        <authorList>
            <person name="Hemp J."/>
        </authorList>
    </citation>
    <scope>NUCLEOTIDE SEQUENCE [LARGE SCALE GENOMIC DNA]</scope>
    <source>
        <strain evidence="2 3">COM-B</strain>
    </source>
</reference>
<protein>
    <recommendedName>
        <fullName evidence="1">Glycosyl transferase family 1 domain-containing protein</fullName>
    </recommendedName>
</protein>
<dbReference type="PATRIC" id="fig|186479.3.peg.8201"/>
<evidence type="ECO:0000313" key="2">
    <source>
        <dbReference type="EMBL" id="KPV54539.1"/>
    </source>
</evidence>
<dbReference type="PANTHER" id="PTHR46401">
    <property type="entry name" value="GLYCOSYLTRANSFERASE WBBK-RELATED"/>
    <property type="match status" value="1"/>
</dbReference>
<name>A0A0P9DX04_9CHLR</name>
<dbReference type="SUPFAM" id="SSF53756">
    <property type="entry name" value="UDP-Glycosyltransferase/glycogen phosphorylase"/>
    <property type="match status" value="1"/>
</dbReference>
<dbReference type="AlphaFoldDB" id="A0A0P9DX04"/>
<gene>
    <name evidence="2" type="ORF">SE17_03160</name>
</gene>
<dbReference type="Pfam" id="PF00534">
    <property type="entry name" value="Glycos_transf_1"/>
    <property type="match status" value="1"/>
</dbReference>
<feature type="domain" description="Glycosyl transferase family 1" evidence="1">
    <location>
        <begin position="156"/>
        <end position="313"/>
    </location>
</feature>
<sequence length="381" mass="44086">MLEHDRENAYVFFWYPHNASELAKLRSERWKEHAIELKYDQREMLAFVDQIDVYFCPFGALYPRPLPLPTVMTLVDIQEVFFPEFFTPDDLYTRDVHFASSTHMSDRVITISEFSKKTLVQHHHLPPSKVTVAHLSADECFYQAESVASPPNAELPQQFIVMPANMWKHKNHDRLLQALVLLRKERDIRVDVVFTGFEQNNGYPLAEHAHNYGIADQIHILGYVTREEIAYLYLHARALVFPSLFEGFGIPLVEAMAAGCPVVASNTTSIPEVVGDAALLFDPTEPAAIANSIAQIWNDASLRQQLIMRGRERAKHFSPAHTARAHVTAFSESIGAFSRRRFQWNQYIYQHYYATRVAFRWRRRLLRRLSEKLGERLVTRS</sequence>
<dbReference type="InterPro" id="IPR001296">
    <property type="entry name" value="Glyco_trans_1"/>
</dbReference>
<organism evidence="2 3">
    <name type="scientific">Kouleothrix aurantiaca</name>
    <dbReference type="NCBI Taxonomy" id="186479"/>
    <lineage>
        <taxon>Bacteria</taxon>
        <taxon>Bacillati</taxon>
        <taxon>Chloroflexota</taxon>
        <taxon>Chloroflexia</taxon>
        <taxon>Chloroflexales</taxon>
        <taxon>Roseiflexineae</taxon>
        <taxon>Roseiflexaceae</taxon>
        <taxon>Kouleothrix</taxon>
    </lineage>
</organism>
<dbReference type="EMBL" id="LJCR01000042">
    <property type="protein sequence ID" value="KPV54539.1"/>
    <property type="molecule type" value="Genomic_DNA"/>
</dbReference>
<proteinExistence type="predicted"/>
<dbReference type="Gene3D" id="3.40.50.2000">
    <property type="entry name" value="Glycogen Phosphorylase B"/>
    <property type="match status" value="1"/>
</dbReference>
<dbReference type="CDD" id="cd03809">
    <property type="entry name" value="GT4_MtfB-like"/>
    <property type="match status" value="1"/>
</dbReference>
<evidence type="ECO:0000313" key="3">
    <source>
        <dbReference type="Proteomes" id="UP000050509"/>
    </source>
</evidence>
<comment type="caution">
    <text evidence="2">The sequence shown here is derived from an EMBL/GenBank/DDBJ whole genome shotgun (WGS) entry which is preliminary data.</text>
</comment>
<evidence type="ECO:0000259" key="1">
    <source>
        <dbReference type="Pfam" id="PF00534"/>
    </source>
</evidence>
<dbReference type="PANTHER" id="PTHR46401:SF8">
    <property type="entry name" value="BLL6006 PROTEIN"/>
    <property type="match status" value="1"/>
</dbReference>
<keyword evidence="3" id="KW-1185">Reference proteome</keyword>